<feature type="region of interest" description="Disordered" evidence="1">
    <location>
        <begin position="70"/>
        <end position="139"/>
    </location>
</feature>
<dbReference type="GeneID" id="107274076"/>
<dbReference type="PANTHER" id="PTHR37984">
    <property type="entry name" value="PROTEIN CBG26694"/>
    <property type="match status" value="1"/>
</dbReference>
<dbReference type="CDD" id="cd01647">
    <property type="entry name" value="RT_LTR"/>
    <property type="match status" value="1"/>
</dbReference>
<sequence length="578" mass="66095">IRKIVKKGGIVKKPEKEEKIDLIESLFDYEIGGILEPADIDELRKVVKQVIEEIRYNQFKVLTEKLKVAKGATKPKDTSTENVSKSEENEQSKAEGKKPEESVSSEVFHNGEDVDSTEVNDSEESEEDREMGERGRVHSSLHKDDWETFIEQMEMYFEAKEIKADKQKSNLLTQVDTDTFKLIKQLLTPENIKDKSYDDIVKVMNEHLNPKPSEVMERCNFNTARQESSETVAEFAAKLKKLSLKCDFKTNLNDALRDQFVVGLKNHDTRVALFKKEKLPFEDALKEATAQEAAEINASGTSKIIGNQDRKREVFALRSTQPHWKNKSTGRRTEQGTRQPSKRTIKQVCRSRRPNKNKDQQRVQLMQDDDESGGNGQIADEAGGSFENKRDFLYLNEHEEFVCKQVMSDKDIEGNPMFKNSVDVSEWATPIVPVFKSNGNIRICGDFKMTLNPHIIMDIYPLHTIDDIFAKLQNGDTFTELDLTHAYMQFPVEEECSKLLTIVTHVGLFRYTKVPEGVSPAPADVQKKMDECLRGLQGTIAYIDNIYVTGKTTEEHLKNLENVCNRLQECGLRVNREK</sequence>
<name>A0AAJ7CEN7_CEPCN</name>
<dbReference type="KEGG" id="ccin:107274076"/>
<dbReference type="Gene3D" id="3.30.70.270">
    <property type="match status" value="1"/>
</dbReference>
<gene>
    <name evidence="4" type="primary">LOC107274076</name>
</gene>
<feature type="non-terminal residue" evidence="4">
    <location>
        <position position="1"/>
    </location>
</feature>
<evidence type="ECO:0000256" key="1">
    <source>
        <dbReference type="SAM" id="MobiDB-lite"/>
    </source>
</evidence>
<evidence type="ECO:0000259" key="2">
    <source>
        <dbReference type="Pfam" id="PF00078"/>
    </source>
</evidence>
<dbReference type="Pfam" id="PF00078">
    <property type="entry name" value="RVT_1"/>
    <property type="match status" value="1"/>
</dbReference>
<dbReference type="InterPro" id="IPR043502">
    <property type="entry name" value="DNA/RNA_pol_sf"/>
</dbReference>
<dbReference type="Proteomes" id="UP000694920">
    <property type="component" value="Unplaced"/>
</dbReference>
<dbReference type="GO" id="GO:0071897">
    <property type="term" value="P:DNA biosynthetic process"/>
    <property type="evidence" value="ECO:0007669"/>
    <property type="project" value="UniProtKB-ARBA"/>
</dbReference>
<evidence type="ECO:0000313" key="3">
    <source>
        <dbReference type="Proteomes" id="UP000694920"/>
    </source>
</evidence>
<feature type="compositionally biased region" description="Basic and acidic residues" evidence="1">
    <location>
        <begin position="74"/>
        <end position="101"/>
    </location>
</feature>
<accession>A0AAJ7CEN7</accession>
<feature type="compositionally biased region" description="Acidic residues" evidence="1">
    <location>
        <begin position="113"/>
        <end position="130"/>
    </location>
</feature>
<proteinExistence type="predicted"/>
<dbReference type="Gene3D" id="3.10.10.10">
    <property type="entry name" value="HIV Type 1 Reverse Transcriptase, subunit A, domain 1"/>
    <property type="match status" value="1"/>
</dbReference>
<feature type="non-terminal residue" evidence="4">
    <location>
        <position position="578"/>
    </location>
</feature>
<dbReference type="PANTHER" id="PTHR37984:SF13">
    <property type="entry name" value="RIBONUCLEASE H"/>
    <property type="match status" value="1"/>
</dbReference>
<protein>
    <submittedName>
        <fullName evidence="4">Uncharacterized protein LOC107274076</fullName>
    </submittedName>
</protein>
<feature type="domain" description="Reverse transcriptase" evidence="2">
    <location>
        <begin position="457"/>
        <end position="578"/>
    </location>
</feature>
<dbReference type="AlphaFoldDB" id="A0AAJ7CEN7"/>
<feature type="compositionally biased region" description="Basic residues" evidence="1">
    <location>
        <begin position="340"/>
        <end position="355"/>
    </location>
</feature>
<organism evidence="3 4">
    <name type="scientific">Cephus cinctus</name>
    <name type="common">Wheat stem sawfly</name>
    <dbReference type="NCBI Taxonomy" id="211228"/>
    <lineage>
        <taxon>Eukaryota</taxon>
        <taxon>Metazoa</taxon>
        <taxon>Ecdysozoa</taxon>
        <taxon>Arthropoda</taxon>
        <taxon>Hexapoda</taxon>
        <taxon>Insecta</taxon>
        <taxon>Pterygota</taxon>
        <taxon>Neoptera</taxon>
        <taxon>Endopterygota</taxon>
        <taxon>Hymenoptera</taxon>
        <taxon>Cephoidea</taxon>
        <taxon>Cephidae</taxon>
        <taxon>Cephus</taxon>
    </lineage>
</organism>
<keyword evidence="3" id="KW-1185">Reference proteome</keyword>
<evidence type="ECO:0000313" key="4">
    <source>
        <dbReference type="RefSeq" id="XP_015608312.1"/>
    </source>
</evidence>
<dbReference type="InterPro" id="IPR043128">
    <property type="entry name" value="Rev_trsase/Diguanyl_cyclase"/>
</dbReference>
<reference evidence="4" key="1">
    <citation type="submission" date="2025-08" db="UniProtKB">
        <authorList>
            <consortium name="RefSeq"/>
        </authorList>
    </citation>
    <scope>IDENTIFICATION</scope>
</reference>
<feature type="region of interest" description="Disordered" evidence="1">
    <location>
        <begin position="317"/>
        <end position="362"/>
    </location>
</feature>
<dbReference type="InterPro" id="IPR050951">
    <property type="entry name" value="Retrovirus_Pol_polyprotein"/>
</dbReference>
<dbReference type="RefSeq" id="XP_015608312.1">
    <property type="nucleotide sequence ID" value="XM_015752826.1"/>
</dbReference>
<dbReference type="SUPFAM" id="SSF56672">
    <property type="entry name" value="DNA/RNA polymerases"/>
    <property type="match status" value="1"/>
</dbReference>
<dbReference type="InterPro" id="IPR000477">
    <property type="entry name" value="RT_dom"/>
</dbReference>